<evidence type="ECO:0000256" key="1">
    <source>
        <dbReference type="ARBA" id="ARBA00011073"/>
    </source>
</evidence>
<evidence type="ECO:0000259" key="7">
    <source>
        <dbReference type="Pfam" id="PF00082"/>
    </source>
</evidence>
<dbReference type="RefSeq" id="WP_386764664.1">
    <property type="nucleotide sequence ID" value="NZ_JBHSTI010000008.1"/>
</dbReference>
<evidence type="ECO:0000256" key="3">
    <source>
        <dbReference type="ARBA" id="ARBA00022801"/>
    </source>
</evidence>
<dbReference type="PRINTS" id="PR00723">
    <property type="entry name" value="SUBTILISIN"/>
</dbReference>
<organism evidence="8 9">
    <name type="scientific">Longivirga aurantiaca</name>
    <dbReference type="NCBI Taxonomy" id="1837743"/>
    <lineage>
        <taxon>Bacteria</taxon>
        <taxon>Bacillati</taxon>
        <taxon>Actinomycetota</taxon>
        <taxon>Actinomycetes</taxon>
        <taxon>Sporichthyales</taxon>
        <taxon>Sporichthyaceae</taxon>
        <taxon>Longivirga</taxon>
    </lineage>
</organism>
<evidence type="ECO:0000256" key="2">
    <source>
        <dbReference type="ARBA" id="ARBA00022670"/>
    </source>
</evidence>
<feature type="active site" description="Charge relay system" evidence="5">
    <location>
        <position position="188"/>
    </location>
</feature>
<evidence type="ECO:0000256" key="4">
    <source>
        <dbReference type="ARBA" id="ARBA00022825"/>
    </source>
</evidence>
<protein>
    <submittedName>
        <fullName evidence="8">S8 family serine peptidase</fullName>
    </submittedName>
</protein>
<sequence>MASTSRVTITGTAGGTTAARLMRGRVGQRSGLALGAVLAASAMTFALGAPATSAVTATGAPTLLSVQGSALSPDAAAAWVTSRGGEVLAVYDVADALLVSLPAGVTPPDGAVRVADVPMQTTGAPTATAASDVRGATHRATIGAPSTATGSGVTVAVVDTGVADVADLAGRLTHVNVSGGAAGDGLGHGTFMAGLVAGDGSSSGGTYTGVAPSARILDVQVATSDGSTSLSRVLAGLQAVADAAKADPSVRVVSLALSTGDPLPPSADPLSRALDRLWAKGLTVVVSAGNDGPADGTVTSPGADPTLITVGALDEHGTSARGNDTVATFSARGTEFGASKPDLVAPGVSLVSTRAAGSTADVENPASRVGDGYFTGSGTSMSEAITAGAAAVLIGTRSALTPDTVKKLLTKTAYDPKNLRKADGAGDGALDLAAALAAAPTARIVTVKGSIARLADDSYGPSPDDAAAWQQFSDAWAAGDLEAVAAIWATLSEQTRRWAATAFSLSLVSANAGADEEEFAAIEALAHRWSTESWKSRDWATDAFVAHRWSSDDWAAHRWSFADWAAHRWSGSDWSAHRWSSEAWDAHRWSTEAWDAHRWSTEDWLAFAWVAHRWSSNDWASDAWNEQAWSAHRWSAHRWSDYAWSAHRWSAHRWSVDGWSAHRWSVDAWDV</sequence>
<dbReference type="Pfam" id="PF00082">
    <property type="entry name" value="Peptidase_S8"/>
    <property type="match status" value="1"/>
</dbReference>
<comment type="similarity">
    <text evidence="1 5">Belongs to the peptidase S8 family.</text>
</comment>
<keyword evidence="6" id="KW-0812">Transmembrane</keyword>
<dbReference type="InterPro" id="IPR036852">
    <property type="entry name" value="Peptidase_S8/S53_dom_sf"/>
</dbReference>
<dbReference type="Gene3D" id="3.40.50.200">
    <property type="entry name" value="Peptidase S8/S53 domain"/>
    <property type="match status" value="1"/>
</dbReference>
<keyword evidence="6" id="KW-1133">Transmembrane helix</keyword>
<dbReference type="PANTHER" id="PTHR43806">
    <property type="entry name" value="PEPTIDASE S8"/>
    <property type="match status" value="1"/>
</dbReference>
<proteinExistence type="inferred from homology"/>
<dbReference type="Proteomes" id="UP001596138">
    <property type="component" value="Unassembled WGS sequence"/>
</dbReference>
<evidence type="ECO:0000313" key="8">
    <source>
        <dbReference type="EMBL" id="MFC6237401.1"/>
    </source>
</evidence>
<gene>
    <name evidence="8" type="ORF">ACFQGU_05900</name>
</gene>
<keyword evidence="3 5" id="KW-0378">Hydrolase</keyword>
<name>A0ABW1SYB8_9ACTN</name>
<accession>A0ABW1SYB8</accession>
<feature type="active site" description="Charge relay system" evidence="5">
    <location>
        <position position="380"/>
    </location>
</feature>
<keyword evidence="4 5" id="KW-0720">Serine protease</keyword>
<reference evidence="9" key="1">
    <citation type="journal article" date="2019" name="Int. J. Syst. Evol. Microbiol.">
        <title>The Global Catalogue of Microorganisms (GCM) 10K type strain sequencing project: providing services to taxonomists for standard genome sequencing and annotation.</title>
        <authorList>
            <consortium name="The Broad Institute Genomics Platform"/>
            <consortium name="The Broad Institute Genome Sequencing Center for Infectious Disease"/>
            <person name="Wu L."/>
            <person name="Ma J."/>
        </authorList>
    </citation>
    <scope>NUCLEOTIDE SEQUENCE [LARGE SCALE GENOMIC DNA]</scope>
    <source>
        <strain evidence="9">CGMCC 4.7317</strain>
    </source>
</reference>
<dbReference type="InterPro" id="IPR000209">
    <property type="entry name" value="Peptidase_S8/S53_dom"/>
</dbReference>
<dbReference type="InterPro" id="IPR050131">
    <property type="entry name" value="Peptidase_S8_subtilisin-like"/>
</dbReference>
<keyword evidence="9" id="KW-1185">Reference proteome</keyword>
<comment type="caution">
    <text evidence="8">The sequence shown here is derived from an EMBL/GenBank/DDBJ whole genome shotgun (WGS) entry which is preliminary data.</text>
</comment>
<dbReference type="PROSITE" id="PS51892">
    <property type="entry name" value="SUBTILASE"/>
    <property type="match status" value="1"/>
</dbReference>
<evidence type="ECO:0000313" key="9">
    <source>
        <dbReference type="Proteomes" id="UP001596138"/>
    </source>
</evidence>
<dbReference type="InterPro" id="IPR015500">
    <property type="entry name" value="Peptidase_S8_subtilisin-rel"/>
</dbReference>
<dbReference type="EMBL" id="JBHSTI010000008">
    <property type="protein sequence ID" value="MFC6237401.1"/>
    <property type="molecule type" value="Genomic_DNA"/>
</dbReference>
<feature type="transmembrane region" description="Helical" evidence="6">
    <location>
        <begin position="30"/>
        <end position="49"/>
    </location>
</feature>
<feature type="active site" description="Charge relay system" evidence="5">
    <location>
        <position position="159"/>
    </location>
</feature>
<evidence type="ECO:0000256" key="5">
    <source>
        <dbReference type="PROSITE-ProRule" id="PRU01240"/>
    </source>
</evidence>
<feature type="domain" description="Peptidase S8/S53" evidence="7">
    <location>
        <begin position="150"/>
        <end position="426"/>
    </location>
</feature>
<keyword evidence="6" id="KW-0472">Membrane</keyword>
<keyword evidence="2 5" id="KW-0645">Protease</keyword>
<evidence type="ECO:0000256" key="6">
    <source>
        <dbReference type="SAM" id="Phobius"/>
    </source>
</evidence>
<dbReference type="SUPFAM" id="SSF52743">
    <property type="entry name" value="Subtilisin-like"/>
    <property type="match status" value="1"/>
</dbReference>
<dbReference type="PANTHER" id="PTHR43806:SF11">
    <property type="entry name" value="CEREVISIN-RELATED"/>
    <property type="match status" value="1"/>
</dbReference>